<reference evidence="2" key="1">
    <citation type="submission" date="2022-08" db="EMBL/GenBank/DDBJ databases">
        <title>Whole genome sequencing of non-tuberculosis mycobacteria type-strains.</title>
        <authorList>
            <person name="Igarashi Y."/>
            <person name="Osugi A."/>
            <person name="Mitarai S."/>
        </authorList>
    </citation>
    <scope>NUCLEOTIDE SEQUENCE</scope>
    <source>
        <strain evidence="2">JCM 16372</strain>
    </source>
</reference>
<sequence>MSDFVDRLLGRPALPPIRPLLPSLFEPSHRGNSESLPLGTFTTSSERGHDTDLALIVGLAAPQPAPPTETVTPPAQGGQRAPAPEHSRAESPRFPTQQVRSDPVRAPSAAVARHRAGHAATEARSRMDPEPPHRVAVPPSPEVPPSAPPAALPDRRPAPAVVIQRSSHRTSVFERNVVASRDPASEPDVHISIGRVEIMAAPSPPNPARHATTQRRPQLTLDDYLKSREG</sequence>
<dbReference type="Proteomes" id="UP001055159">
    <property type="component" value="Chromosome"/>
</dbReference>
<evidence type="ECO:0000313" key="3">
    <source>
        <dbReference type="Proteomes" id="UP001055159"/>
    </source>
</evidence>
<name>A0ABY3UED0_9MYCO</name>
<feature type="compositionally biased region" description="Pro residues" evidence="1">
    <location>
        <begin position="138"/>
        <end position="151"/>
    </location>
</feature>
<feature type="region of interest" description="Disordered" evidence="1">
    <location>
        <begin position="200"/>
        <end position="230"/>
    </location>
</feature>
<dbReference type="EMBL" id="CP092427">
    <property type="protein sequence ID" value="ULP37989.1"/>
    <property type="molecule type" value="Genomic_DNA"/>
</dbReference>
<feature type="compositionally biased region" description="Basic and acidic residues" evidence="1">
    <location>
        <begin position="121"/>
        <end position="133"/>
    </location>
</feature>
<proteinExistence type="predicted"/>
<accession>A0ABY3UED0</accession>
<feature type="region of interest" description="Disordered" evidence="1">
    <location>
        <begin position="1"/>
        <end position="155"/>
    </location>
</feature>
<gene>
    <name evidence="2" type="ORF">MJO55_06055</name>
</gene>
<evidence type="ECO:0000313" key="2">
    <source>
        <dbReference type="EMBL" id="ULP37989.1"/>
    </source>
</evidence>
<organism evidence="2 3">
    <name type="scientific">Mycolicibacterium rufum</name>
    <dbReference type="NCBI Taxonomy" id="318424"/>
    <lineage>
        <taxon>Bacteria</taxon>
        <taxon>Bacillati</taxon>
        <taxon>Actinomycetota</taxon>
        <taxon>Actinomycetes</taxon>
        <taxon>Mycobacteriales</taxon>
        <taxon>Mycobacteriaceae</taxon>
        <taxon>Mycolicibacterium</taxon>
    </lineage>
</organism>
<keyword evidence="3" id="KW-1185">Reference proteome</keyword>
<evidence type="ECO:0000256" key="1">
    <source>
        <dbReference type="SAM" id="MobiDB-lite"/>
    </source>
</evidence>
<dbReference type="RefSeq" id="WP_043406046.1">
    <property type="nucleotide sequence ID" value="NZ_CP092427.2"/>
</dbReference>
<protein>
    <submittedName>
        <fullName evidence="2">Uncharacterized protein</fullName>
    </submittedName>
</protein>
<feature type="compositionally biased region" description="Low complexity" evidence="1">
    <location>
        <begin position="68"/>
        <end position="82"/>
    </location>
</feature>